<accession>F0Z9K7</accession>
<dbReference type="AlphaFoldDB" id="F0Z9K7"/>
<dbReference type="EMBL" id="GL870958">
    <property type="protein sequence ID" value="EGC39427.1"/>
    <property type="molecule type" value="Genomic_DNA"/>
</dbReference>
<name>F0Z9K7_DICPU</name>
<dbReference type="OMA" id="HLMEMNA"/>
<proteinExistence type="inferred from homology"/>
<dbReference type="eggNOG" id="KOG1302">
    <property type="taxonomic scope" value="Eukaryota"/>
</dbReference>
<dbReference type="InParanoid" id="F0Z9K7"/>
<dbReference type="SUPFAM" id="SSF56815">
    <property type="entry name" value="Sec1/munc18-like (SM) proteins"/>
    <property type="match status" value="1"/>
</dbReference>
<dbReference type="PANTHER" id="PTHR11679">
    <property type="entry name" value="VESICLE PROTEIN SORTING-ASSOCIATED"/>
    <property type="match status" value="1"/>
</dbReference>
<dbReference type="FunCoup" id="F0Z9K7">
    <property type="interactions" value="1"/>
</dbReference>
<dbReference type="Gene3D" id="1.25.40.850">
    <property type="match status" value="1"/>
</dbReference>
<evidence type="ECO:0000313" key="2">
    <source>
        <dbReference type="EMBL" id="EGC39427.1"/>
    </source>
</evidence>
<dbReference type="Pfam" id="PF00995">
    <property type="entry name" value="Sec1"/>
    <property type="match status" value="1"/>
</dbReference>
<protein>
    <recommendedName>
        <fullName evidence="4">Sec1-like family protein</fullName>
    </recommendedName>
</protein>
<organism evidence="2 3">
    <name type="scientific">Dictyostelium purpureum</name>
    <name type="common">Slime mold</name>
    <dbReference type="NCBI Taxonomy" id="5786"/>
    <lineage>
        <taxon>Eukaryota</taxon>
        <taxon>Amoebozoa</taxon>
        <taxon>Evosea</taxon>
        <taxon>Eumycetozoa</taxon>
        <taxon>Dictyostelia</taxon>
        <taxon>Dictyosteliales</taxon>
        <taxon>Dictyosteliaceae</taxon>
        <taxon>Dictyostelium</taxon>
    </lineage>
</organism>
<comment type="similarity">
    <text evidence="1">Belongs to the STXBP/unc-18/SEC1 family.</text>
</comment>
<dbReference type="InterPro" id="IPR043155">
    <property type="entry name" value="VPS33_dom3b"/>
</dbReference>
<dbReference type="InterPro" id="IPR001619">
    <property type="entry name" value="Sec1-like"/>
</dbReference>
<reference evidence="3" key="1">
    <citation type="journal article" date="2011" name="Genome Biol.">
        <title>Comparative genomics of the social amoebae Dictyostelium discoideum and Dictyostelium purpureum.</title>
        <authorList>
            <consortium name="US DOE Joint Genome Institute (JGI-PGF)"/>
            <person name="Sucgang R."/>
            <person name="Kuo A."/>
            <person name="Tian X."/>
            <person name="Salerno W."/>
            <person name="Parikh A."/>
            <person name="Feasley C.L."/>
            <person name="Dalin E."/>
            <person name="Tu H."/>
            <person name="Huang E."/>
            <person name="Barry K."/>
            <person name="Lindquist E."/>
            <person name="Shapiro H."/>
            <person name="Bruce D."/>
            <person name="Schmutz J."/>
            <person name="Salamov A."/>
            <person name="Fey P."/>
            <person name="Gaudet P."/>
            <person name="Anjard C."/>
            <person name="Babu M.M."/>
            <person name="Basu S."/>
            <person name="Bushmanova Y."/>
            <person name="van der Wel H."/>
            <person name="Katoh-Kurasawa M."/>
            <person name="Dinh C."/>
            <person name="Coutinho P.M."/>
            <person name="Saito T."/>
            <person name="Elias M."/>
            <person name="Schaap P."/>
            <person name="Kay R.R."/>
            <person name="Henrissat B."/>
            <person name="Eichinger L."/>
            <person name="Rivero F."/>
            <person name="Putnam N.H."/>
            <person name="West C.M."/>
            <person name="Loomis W.F."/>
            <person name="Chisholm R.L."/>
            <person name="Shaulsky G."/>
            <person name="Strassmann J.E."/>
            <person name="Queller D.C."/>
            <person name="Kuspa A."/>
            <person name="Grigoriev I.V."/>
        </authorList>
    </citation>
    <scope>NUCLEOTIDE SEQUENCE [LARGE SCALE GENOMIC DNA]</scope>
    <source>
        <strain evidence="3">QSDP1</strain>
    </source>
</reference>
<keyword evidence="3" id="KW-1185">Reference proteome</keyword>
<dbReference type="InterPro" id="IPR036045">
    <property type="entry name" value="Sec1-like_sf"/>
</dbReference>
<dbReference type="GO" id="GO:0005773">
    <property type="term" value="C:vacuole"/>
    <property type="evidence" value="ECO:0000318"/>
    <property type="project" value="GO_Central"/>
</dbReference>
<dbReference type="Gene3D" id="3.40.50.1910">
    <property type="match status" value="2"/>
</dbReference>
<sequence length="667" mass="76370">MKSSSNSSPPLRNSVNSELIIDDFDTGTFDCTSWIKLKTLQFFSVIDSFKISTSTNDHTVLVIDKQLSGPFSLLFSLGQLNEKGVHKVIYFDDLLVSQHPQQPQQINPSLSPATSLIFFCKTRLEIVQKMAQFIKQRQKLPQQQQSQKYFLVSVPNLDASSNYLLESEGLLDFLKIESYDLGFIPYENDFFSLEMTDFYSKCFVENDNYQLMNISKSLIKFQQLYGPFRTIVGKGNKSKQLFENLSNYQSLIPLPPTGEISKLKTLIILDRTIDLVPLLCTQQTYQGIIDEVLTISNSLNVQYDKEEEVEEIVINEQTRQQERRITTKKTKVKFNLQNDPFFQQIKDISFASIPTLLHSSSLNFSKDYQDLKKENSATASLPDIKRLLSRIPDLSKRQRSLETHTNITEELMRLVNSDDFSNKIDIESQILQYTLLGFNSQQQQQVLDTIENLIIRKKPMLQILRLLSIYCLTMGINQKTYANLIKDIIHVYGIESTTTIMRMEKAGLIGIKDNLKLKLSNQILKNFKLLKDDGTSNNSNNSDEYDIYSGYIPLITKVVEEIQKNLNTTNSKNNLNFSQLESKLQSINQPFFVKEFNNDNLSSSNSSTSSSSNYNHNSFTMILFLGGVSYAEISSLRTLKKKYGRGNFDFIFSTTNIVNGNNFLNNL</sequence>
<dbReference type="VEuPathDB" id="AmoebaDB:DICPUDRAFT_147852"/>
<dbReference type="GO" id="GO:0033263">
    <property type="term" value="C:CORVET complex"/>
    <property type="evidence" value="ECO:0000318"/>
    <property type="project" value="GO_Central"/>
</dbReference>
<dbReference type="GO" id="GO:0016192">
    <property type="term" value="P:vesicle-mediated transport"/>
    <property type="evidence" value="ECO:0000318"/>
    <property type="project" value="GO_Central"/>
</dbReference>
<gene>
    <name evidence="2" type="ORF">DICPUDRAFT_147852</name>
</gene>
<dbReference type="OrthoDB" id="10262528at2759"/>
<dbReference type="KEGG" id="dpp:DICPUDRAFT_147852"/>
<evidence type="ECO:0000256" key="1">
    <source>
        <dbReference type="ARBA" id="ARBA00009884"/>
    </source>
</evidence>
<dbReference type="Gene3D" id="3.40.50.2060">
    <property type="match status" value="1"/>
</dbReference>
<dbReference type="InterPro" id="IPR027482">
    <property type="entry name" value="Sec1-like_dom2"/>
</dbReference>
<dbReference type="RefSeq" id="XP_003284101.1">
    <property type="nucleotide sequence ID" value="XM_003284053.1"/>
</dbReference>
<dbReference type="Proteomes" id="UP000001064">
    <property type="component" value="Unassembled WGS sequence"/>
</dbReference>
<evidence type="ECO:0008006" key="4">
    <source>
        <dbReference type="Google" id="ProtNLM"/>
    </source>
</evidence>
<dbReference type="GeneID" id="10510006"/>
<dbReference type="GO" id="GO:0006886">
    <property type="term" value="P:intracellular protein transport"/>
    <property type="evidence" value="ECO:0000318"/>
    <property type="project" value="GO_Central"/>
</dbReference>
<evidence type="ECO:0000313" key="3">
    <source>
        <dbReference type="Proteomes" id="UP000001064"/>
    </source>
</evidence>
<dbReference type="STRING" id="5786.F0Z9K7"/>
<dbReference type="InterPro" id="IPR043154">
    <property type="entry name" value="Sec-1-like_dom1"/>
</dbReference>